<dbReference type="OrthoDB" id="2679643at2759"/>
<dbReference type="Proteomes" id="UP000076532">
    <property type="component" value="Unassembled WGS sequence"/>
</dbReference>
<keyword evidence="2" id="KW-0472">Membrane</keyword>
<keyword evidence="2" id="KW-1133">Transmembrane helix</keyword>
<dbReference type="EMBL" id="KV417551">
    <property type="protein sequence ID" value="KZP20942.1"/>
    <property type="molecule type" value="Genomic_DNA"/>
</dbReference>
<evidence type="ECO:0000256" key="2">
    <source>
        <dbReference type="SAM" id="Phobius"/>
    </source>
</evidence>
<feature type="compositionally biased region" description="Basic and acidic residues" evidence="1">
    <location>
        <begin position="313"/>
        <end position="327"/>
    </location>
</feature>
<feature type="transmembrane region" description="Helical" evidence="2">
    <location>
        <begin position="61"/>
        <end position="83"/>
    </location>
</feature>
<feature type="domain" description="DUF6533" evidence="3">
    <location>
        <begin position="27"/>
        <end position="72"/>
    </location>
</feature>
<feature type="transmembrane region" description="Helical" evidence="2">
    <location>
        <begin position="95"/>
        <end position="119"/>
    </location>
</feature>
<accession>A0A166JJY2</accession>
<keyword evidence="2" id="KW-0812">Transmembrane</keyword>
<evidence type="ECO:0000313" key="4">
    <source>
        <dbReference type="EMBL" id="KZP20942.1"/>
    </source>
</evidence>
<evidence type="ECO:0000256" key="1">
    <source>
        <dbReference type="SAM" id="MobiDB-lite"/>
    </source>
</evidence>
<name>A0A166JJY2_9AGAM</name>
<feature type="transmembrane region" description="Helical" evidence="2">
    <location>
        <begin position="181"/>
        <end position="201"/>
    </location>
</feature>
<evidence type="ECO:0000313" key="5">
    <source>
        <dbReference type="Proteomes" id="UP000076532"/>
    </source>
</evidence>
<reference evidence="4 5" key="1">
    <citation type="journal article" date="2016" name="Mol. Biol. Evol.">
        <title>Comparative Genomics of Early-Diverging Mushroom-Forming Fungi Provides Insights into the Origins of Lignocellulose Decay Capabilities.</title>
        <authorList>
            <person name="Nagy L.G."/>
            <person name="Riley R."/>
            <person name="Tritt A."/>
            <person name="Adam C."/>
            <person name="Daum C."/>
            <person name="Floudas D."/>
            <person name="Sun H."/>
            <person name="Yadav J.S."/>
            <person name="Pangilinan J."/>
            <person name="Larsson K.H."/>
            <person name="Matsuura K."/>
            <person name="Barry K."/>
            <person name="Labutti K."/>
            <person name="Kuo R."/>
            <person name="Ohm R.A."/>
            <person name="Bhattacharya S.S."/>
            <person name="Shirouzu T."/>
            <person name="Yoshinaga Y."/>
            <person name="Martin F.M."/>
            <person name="Grigoriev I.V."/>
            <person name="Hibbett D.S."/>
        </authorList>
    </citation>
    <scope>NUCLEOTIDE SEQUENCE [LARGE SCALE GENOMIC DNA]</scope>
    <source>
        <strain evidence="4 5">CBS 109695</strain>
    </source>
</reference>
<sequence length="338" mass="37760">MASMSAPVQEILAALTPVLVGANTARYAGIAAVMVFSYDHALTFGDEVRFFWSGEWTISRILFLLNRYFPILALAWGLVCFLAPELPPELCTKSIRAIWILTVMAMLIAEAVLVLRIWYLFRHSIIARSLVLFCFFACGIASAIALYFVGRQIEAVSIKSFGLDIEIIGCLAAPSSNSWHVFAPVLVLHTVLYLFTAYRGLHNQSVVAEAAPFMLRLVRDGGILYLVILATDSDVRMNSLMLSLTSVSISRIMLSIRSLAADLTNDPSVLMLNDNELGRVSWRKGPNAGDIIVDMDDQRRLEGAPMAMEIRYERDIQETTSERDIHDKRRGRTRNKPN</sequence>
<dbReference type="Pfam" id="PF20151">
    <property type="entry name" value="DUF6533"/>
    <property type="match status" value="1"/>
</dbReference>
<gene>
    <name evidence="4" type="ORF">FIBSPDRAFT_1021530</name>
</gene>
<proteinExistence type="predicted"/>
<evidence type="ECO:0000259" key="3">
    <source>
        <dbReference type="Pfam" id="PF20151"/>
    </source>
</evidence>
<dbReference type="AlphaFoldDB" id="A0A166JJY2"/>
<feature type="compositionally biased region" description="Basic residues" evidence="1">
    <location>
        <begin position="328"/>
        <end position="338"/>
    </location>
</feature>
<feature type="region of interest" description="Disordered" evidence="1">
    <location>
        <begin position="313"/>
        <end position="338"/>
    </location>
</feature>
<organism evidence="4 5">
    <name type="scientific">Athelia psychrophila</name>
    <dbReference type="NCBI Taxonomy" id="1759441"/>
    <lineage>
        <taxon>Eukaryota</taxon>
        <taxon>Fungi</taxon>
        <taxon>Dikarya</taxon>
        <taxon>Basidiomycota</taxon>
        <taxon>Agaricomycotina</taxon>
        <taxon>Agaricomycetes</taxon>
        <taxon>Agaricomycetidae</taxon>
        <taxon>Atheliales</taxon>
        <taxon>Atheliaceae</taxon>
        <taxon>Athelia</taxon>
    </lineage>
</organism>
<feature type="transmembrane region" description="Helical" evidence="2">
    <location>
        <begin position="125"/>
        <end position="149"/>
    </location>
</feature>
<dbReference type="InterPro" id="IPR045340">
    <property type="entry name" value="DUF6533"/>
</dbReference>
<keyword evidence="5" id="KW-1185">Reference proteome</keyword>
<protein>
    <recommendedName>
        <fullName evidence="3">DUF6533 domain-containing protein</fullName>
    </recommendedName>
</protein>